<protein>
    <recommendedName>
        <fullName evidence="2">CBM39 domain-containing protein</fullName>
    </recommendedName>
</protein>
<feature type="chain" id="PRO_5008135659" description="CBM39 domain-containing protein" evidence="1">
    <location>
        <begin position="24"/>
        <end position="134"/>
    </location>
</feature>
<dbReference type="AlphaFoldDB" id="A0A182SAP8"/>
<evidence type="ECO:0000313" key="4">
    <source>
        <dbReference type="Proteomes" id="UP000075901"/>
    </source>
</evidence>
<name>A0A182SAP8_9DIPT</name>
<evidence type="ECO:0000259" key="2">
    <source>
        <dbReference type="PROSITE" id="PS51969"/>
    </source>
</evidence>
<evidence type="ECO:0000313" key="3">
    <source>
        <dbReference type="EnsemblMetazoa" id="AMAM003019-PA"/>
    </source>
</evidence>
<reference evidence="4" key="1">
    <citation type="submission" date="2013-09" db="EMBL/GenBank/DDBJ databases">
        <title>The Genome Sequence of Anopheles maculatus species B.</title>
        <authorList>
            <consortium name="The Broad Institute Genomics Platform"/>
            <person name="Neafsey D.E."/>
            <person name="Besansky N."/>
            <person name="Howell P."/>
            <person name="Walton C."/>
            <person name="Young S.K."/>
            <person name="Zeng Q."/>
            <person name="Gargeya S."/>
            <person name="Fitzgerald M."/>
            <person name="Haas B."/>
            <person name="Abouelleil A."/>
            <person name="Allen A.W."/>
            <person name="Alvarado L."/>
            <person name="Arachchi H.M."/>
            <person name="Berlin A.M."/>
            <person name="Chapman S.B."/>
            <person name="Gainer-Dewar J."/>
            <person name="Goldberg J."/>
            <person name="Griggs A."/>
            <person name="Gujja S."/>
            <person name="Hansen M."/>
            <person name="Howarth C."/>
            <person name="Imamovic A."/>
            <person name="Ireland A."/>
            <person name="Larimer J."/>
            <person name="McCowan C."/>
            <person name="Murphy C."/>
            <person name="Pearson M."/>
            <person name="Poon T.W."/>
            <person name="Priest M."/>
            <person name="Roberts A."/>
            <person name="Saif S."/>
            <person name="Shea T."/>
            <person name="Sisk P."/>
            <person name="Sykes S."/>
            <person name="Wortman J."/>
            <person name="Nusbaum C."/>
            <person name="Birren B."/>
        </authorList>
    </citation>
    <scope>NUCLEOTIDE SEQUENCE [LARGE SCALE GENOMIC DNA]</scope>
    <source>
        <strain evidence="4">maculatus3</strain>
    </source>
</reference>
<sequence>MFRSFVIPCALVVLLVIFEQVSCHGRHHHGRHGHHRHHRGPPHHRPMLLNIAIYDPKGIELSTPRLNSTSQYFAFDLFINNPNGTTPDVSHNTSELVYGKFIVRDTEVIIKPDAFDPIDSSLGAYNNCLTTING</sequence>
<dbReference type="GO" id="GO:0030246">
    <property type="term" value="F:carbohydrate binding"/>
    <property type="evidence" value="ECO:0007669"/>
    <property type="project" value="InterPro"/>
</dbReference>
<feature type="signal peptide" evidence="1">
    <location>
        <begin position="1"/>
        <end position="23"/>
    </location>
</feature>
<dbReference type="InterPro" id="IPR043030">
    <property type="entry name" value="BGBP_N_sf"/>
</dbReference>
<feature type="domain" description="CBM39" evidence="2">
    <location>
        <begin position="44"/>
        <end position="134"/>
    </location>
</feature>
<dbReference type="Gene3D" id="2.60.40.2140">
    <property type="entry name" value="Beta-1,3-glucan-recognition protein, N-terminal domain"/>
    <property type="match status" value="1"/>
</dbReference>
<evidence type="ECO:0000256" key="1">
    <source>
        <dbReference type="SAM" id="SignalP"/>
    </source>
</evidence>
<reference evidence="3" key="2">
    <citation type="submission" date="2020-05" db="UniProtKB">
        <authorList>
            <consortium name="EnsemblMetazoa"/>
        </authorList>
    </citation>
    <scope>IDENTIFICATION</scope>
    <source>
        <strain evidence="3">maculatus3</strain>
    </source>
</reference>
<keyword evidence="4" id="KW-1185">Reference proteome</keyword>
<keyword evidence="1" id="KW-0732">Signal</keyword>
<dbReference type="EnsemblMetazoa" id="AMAM003019-RA">
    <property type="protein sequence ID" value="AMAM003019-PA"/>
    <property type="gene ID" value="AMAM003019"/>
</dbReference>
<accession>A0A182SAP8</accession>
<organism evidence="3 4">
    <name type="scientific">Anopheles maculatus</name>
    <dbReference type="NCBI Taxonomy" id="74869"/>
    <lineage>
        <taxon>Eukaryota</taxon>
        <taxon>Metazoa</taxon>
        <taxon>Ecdysozoa</taxon>
        <taxon>Arthropoda</taxon>
        <taxon>Hexapoda</taxon>
        <taxon>Insecta</taxon>
        <taxon>Pterygota</taxon>
        <taxon>Neoptera</taxon>
        <taxon>Endopterygota</taxon>
        <taxon>Diptera</taxon>
        <taxon>Nematocera</taxon>
        <taxon>Culicoidea</taxon>
        <taxon>Culicidae</taxon>
        <taxon>Anophelinae</taxon>
        <taxon>Anopheles</taxon>
        <taxon>Anopheles maculatus group</taxon>
    </lineage>
</organism>
<dbReference type="InterPro" id="IPR031756">
    <property type="entry name" value="BGBP_N"/>
</dbReference>
<dbReference type="Pfam" id="PF15886">
    <property type="entry name" value="CBM39"/>
    <property type="match status" value="1"/>
</dbReference>
<dbReference type="VEuPathDB" id="VectorBase:AMAM003019"/>
<proteinExistence type="predicted"/>
<dbReference type="Proteomes" id="UP000075901">
    <property type="component" value="Unassembled WGS sequence"/>
</dbReference>
<dbReference type="PROSITE" id="PS51969">
    <property type="entry name" value="CBM39"/>
    <property type="match status" value="1"/>
</dbReference>